<dbReference type="Proteomes" id="UP000027002">
    <property type="component" value="Chromosome 4"/>
</dbReference>
<organism evidence="2 3">
    <name type="scientific">Ustilaginoidea virens</name>
    <name type="common">Rice false smut fungus</name>
    <name type="synonym">Villosiclava virens</name>
    <dbReference type="NCBI Taxonomy" id="1159556"/>
    <lineage>
        <taxon>Eukaryota</taxon>
        <taxon>Fungi</taxon>
        <taxon>Dikarya</taxon>
        <taxon>Ascomycota</taxon>
        <taxon>Pezizomycotina</taxon>
        <taxon>Sordariomycetes</taxon>
        <taxon>Hypocreomycetidae</taxon>
        <taxon>Hypocreales</taxon>
        <taxon>Clavicipitaceae</taxon>
        <taxon>Ustilaginoidea</taxon>
    </lineage>
</organism>
<proteinExistence type="predicted"/>
<dbReference type="CDD" id="cd02440">
    <property type="entry name" value="AdoMet_MTases"/>
    <property type="match status" value="1"/>
</dbReference>
<sequence>MRPPPVIVAAKYLFPLSFPYKTHVYREDCKTVAGIIRKVYISTKPTVSVQIMIENLGPGSALHPKSASKIDILLESSLHDAELVSSFHAPRFRQRLAIIQAWGVREGETILDIGCGQGESCLALALEVGPRGHITGIDPAQLDYGHPFTMREAHHHIQKSVLGPRISFFPVDTPSYLAKLDGQRKHFDSVTLCHSLWYFPNDQAVYSLFETLAKARIRRLYLAEWSYEPTCPSQVAHILAAKAQALLYRYKTPSEPGLREQNVRVGVDQQLILKAAHAAGFKVTEERFISSAGDMREGQFEVRFVLGRVFQQRVADACLTENQREEINAAILKLQSEMERLGSTNTATVGSMDVWCPVLELNK</sequence>
<feature type="domain" description="Methyltransferase" evidence="1">
    <location>
        <begin position="106"/>
        <end position="215"/>
    </location>
</feature>
<accession>A0A8E5MIP6</accession>
<dbReference type="InterPro" id="IPR029063">
    <property type="entry name" value="SAM-dependent_MTases_sf"/>
</dbReference>
<name>A0A8E5MIP6_USTVR</name>
<evidence type="ECO:0000259" key="1">
    <source>
        <dbReference type="Pfam" id="PF13847"/>
    </source>
</evidence>
<dbReference type="InterPro" id="IPR025714">
    <property type="entry name" value="Methyltranfer_dom"/>
</dbReference>
<dbReference type="SUPFAM" id="SSF53335">
    <property type="entry name" value="S-adenosyl-L-methionine-dependent methyltransferases"/>
    <property type="match status" value="1"/>
</dbReference>
<evidence type="ECO:0000313" key="3">
    <source>
        <dbReference type="Proteomes" id="UP000027002"/>
    </source>
</evidence>
<dbReference type="AlphaFoldDB" id="A0A8E5MIP6"/>
<dbReference type="Pfam" id="PF13847">
    <property type="entry name" value="Methyltransf_31"/>
    <property type="match status" value="1"/>
</dbReference>
<protein>
    <recommendedName>
        <fullName evidence="1">Methyltransferase domain-containing protein</fullName>
    </recommendedName>
</protein>
<dbReference type="RefSeq" id="XP_042999456.1">
    <property type="nucleotide sequence ID" value="XM_043143526.1"/>
</dbReference>
<gene>
    <name evidence="2" type="ORF">UV8b_06029</name>
</gene>
<dbReference type="EMBL" id="CP072756">
    <property type="protein sequence ID" value="QUC21783.1"/>
    <property type="molecule type" value="Genomic_DNA"/>
</dbReference>
<dbReference type="GeneID" id="66066806"/>
<dbReference type="KEGG" id="uvi:66066806"/>
<dbReference type="OrthoDB" id="8300214at2759"/>
<dbReference type="Gene3D" id="3.40.50.150">
    <property type="entry name" value="Vaccinia Virus protein VP39"/>
    <property type="match status" value="1"/>
</dbReference>
<evidence type="ECO:0000313" key="2">
    <source>
        <dbReference type="EMBL" id="QUC21783.1"/>
    </source>
</evidence>
<reference evidence="2" key="1">
    <citation type="submission" date="2020-03" db="EMBL/GenBank/DDBJ databases">
        <title>A mixture of massive structural variations and highly conserved coding sequences in Ustilaginoidea virens genome.</title>
        <authorList>
            <person name="Zhang K."/>
            <person name="Zhao Z."/>
            <person name="Zhang Z."/>
            <person name="Li Y."/>
            <person name="Hsiang T."/>
            <person name="Sun W."/>
        </authorList>
    </citation>
    <scope>NUCLEOTIDE SEQUENCE</scope>
    <source>
        <strain evidence="2">UV-8b</strain>
    </source>
</reference>
<keyword evidence="3" id="KW-1185">Reference proteome</keyword>